<dbReference type="EMBL" id="LAZR01002371">
    <property type="protein sequence ID" value="KKN30912.1"/>
    <property type="molecule type" value="Genomic_DNA"/>
</dbReference>
<organism evidence="1">
    <name type="scientific">marine sediment metagenome</name>
    <dbReference type="NCBI Taxonomy" id="412755"/>
    <lineage>
        <taxon>unclassified sequences</taxon>
        <taxon>metagenomes</taxon>
        <taxon>ecological metagenomes</taxon>
    </lineage>
</organism>
<evidence type="ECO:0000313" key="1">
    <source>
        <dbReference type="EMBL" id="KKN30912.1"/>
    </source>
</evidence>
<reference evidence="1" key="1">
    <citation type="journal article" date="2015" name="Nature">
        <title>Complex archaea that bridge the gap between prokaryotes and eukaryotes.</title>
        <authorList>
            <person name="Spang A."/>
            <person name="Saw J.H."/>
            <person name="Jorgensen S.L."/>
            <person name="Zaremba-Niedzwiedzka K."/>
            <person name="Martijn J."/>
            <person name="Lind A.E."/>
            <person name="van Eijk R."/>
            <person name="Schleper C."/>
            <person name="Guy L."/>
            <person name="Ettema T.J."/>
        </authorList>
    </citation>
    <scope>NUCLEOTIDE SEQUENCE</scope>
</reference>
<dbReference type="AlphaFoldDB" id="A0A0F9Q1P5"/>
<sequence>MLRRKTRKFLFVSLSLVLSISLGLIINNFIIISRIGYRTHYEVNLPNSEEIIEKTETFDYLKYLKMHKLNGEVQNLSKFNANYIDREFIDFLKRKINREINSFHWWPFTYFSIIYSFSATEELTLYFSYNNNTIFNATYENQNAIFTVPPPYVYDFIGSWYINFTQVPHVVNQSSTIMLNNTIFIKMILKYDHTYGNVGGEYYQI</sequence>
<accession>A0A0F9Q1P5</accession>
<protein>
    <submittedName>
        <fullName evidence="1">Uncharacterized protein</fullName>
    </submittedName>
</protein>
<comment type="caution">
    <text evidence="1">The sequence shown here is derived from an EMBL/GenBank/DDBJ whole genome shotgun (WGS) entry which is preliminary data.</text>
</comment>
<proteinExistence type="predicted"/>
<name>A0A0F9Q1P5_9ZZZZ</name>
<gene>
    <name evidence="1" type="ORF">LCGC14_0829360</name>
</gene>